<sequence length="453" mass="50097">MAGSQQQQIVDTIFSMKRRLVRTEDSSESEETETPYSNQKQSLKRKAQYTRSGDPDFLSDPRPYKKRIQHAGYQRYILQRNPPRYDPDGDIVEVGDEYEDEDDLSTVEENPYADIHLETLLAPLTSAADLPNHPSYSVAYTSKHLTNLTNEAGAISRKEQTSLSQAKILFTKLQGDSTFAPAALAAMASQPFQDGWANGTNGRRANGDSNQGERPEAEDNTQPQNASNATQDVEMEDAGQSNGAPPKTEGSNGDLKTDPQNGAEPTINGTSHGIDLDKLQQNGERPPSPGADDASETASQQTSHRMTTRARAQAASTPSPPSSPSSVVNPVHPLFSFSTGSLPDRDFGLPPAEAEETRMLLMAYVQKQEEIARVATDLYIGMMRGERMRQDVFKWAKAEGHVGEMSDGEDWYDREEWALDEDLIKGRDEEEDDTAAAGKKSTRQRRKPDKEDR</sequence>
<organism evidence="3 4">
    <name type="scientific">Trematosphaeria pertusa</name>
    <dbReference type="NCBI Taxonomy" id="390896"/>
    <lineage>
        <taxon>Eukaryota</taxon>
        <taxon>Fungi</taxon>
        <taxon>Dikarya</taxon>
        <taxon>Ascomycota</taxon>
        <taxon>Pezizomycotina</taxon>
        <taxon>Dothideomycetes</taxon>
        <taxon>Pleosporomycetidae</taxon>
        <taxon>Pleosporales</taxon>
        <taxon>Massarineae</taxon>
        <taxon>Trematosphaeriaceae</taxon>
        <taxon>Trematosphaeria</taxon>
    </lineage>
</organism>
<dbReference type="GeneID" id="54588371"/>
<dbReference type="InterPro" id="IPR013904">
    <property type="entry name" value="RXT2_N"/>
</dbReference>
<feature type="compositionally biased region" description="Polar residues" evidence="1">
    <location>
        <begin position="220"/>
        <end position="231"/>
    </location>
</feature>
<feature type="region of interest" description="Disordered" evidence="1">
    <location>
        <begin position="423"/>
        <end position="453"/>
    </location>
</feature>
<dbReference type="RefSeq" id="XP_033690852.1">
    <property type="nucleotide sequence ID" value="XM_033835041.1"/>
</dbReference>
<feature type="region of interest" description="Disordered" evidence="1">
    <location>
        <begin position="194"/>
        <end position="331"/>
    </location>
</feature>
<evidence type="ECO:0000313" key="3">
    <source>
        <dbReference type="EMBL" id="KAF2255848.1"/>
    </source>
</evidence>
<feature type="domain" description="Transcriptional regulatory protein RXT2 N-terminal" evidence="2">
    <location>
        <begin position="42"/>
        <end position="176"/>
    </location>
</feature>
<dbReference type="GO" id="GO:0033698">
    <property type="term" value="C:Rpd3L complex"/>
    <property type="evidence" value="ECO:0007669"/>
    <property type="project" value="TreeGrafter"/>
</dbReference>
<dbReference type="AlphaFoldDB" id="A0A6A6J026"/>
<gene>
    <name evidence="3" type="ORF">BU26DRAFT_598691</name>
</gene>
<feature type="compositionally biased region" description="Polar residues" evidence="1">
    <location>
        <begin position="296"/>
        <end position="305"/>
    </location>
</feature>
<feature type="region of interest" description="Disordered" evidence="1">
    <location>
        <begin position="16"/>
        <end position="64"/>
    </location>
</feature>
<keyword evidence="4" id="KW-1185">Reference proteome</keyword>
<proteinExistence type="predicted"/>
<feature type="compositionally biased region" description="Polar residues" evidence="1">
    <location>
        <begin position="198"/>
        <end position="210"/>
    </location>
</feature>
<reference evidence="3" key="1">
    <citation type="journal article" date="2020" name="Stud. Mycol.">
        <title>101 Dothideomycetes genomes: a test case for predicting lifestyles and emergence of pathogens.</title>
        <authorList>
            <person name="Haridas S."/>
            <person name="Albert R."/>
            <person name="Binder M."/>
            <person name="Bloem J."/>
            <person name="Labutti K."/>
            <person name="Salamov A."/>
            <person name="Andreopoulos B."/>
            <person name="Baker S."/>
            <person name="Barry K."/>
            <person name="Bills G."/>
            <person name="Bluhm B."/>
            <person name="Cannon C."/>
            <person name="Castanera R."/>
            <person name="Culley D."/>
            <person name="Daum C."/>
            <person name="Ezra D."/>
            <person name="Gonzalez J."/>
            <person name="Henrissat B."/>
            <person name="Kuo A."/>
            <person name="Liang C."/>
            <person name="Lipzen A."/>
            <person name="Lutzoni F."/>
            <person name="Magnuson J."/>
            <person name="Mondo S."/>
            <person name="Nolan M."/>
            <person name="Ohm R."/>
            <person name="Pangilinan J."/>
            <person name="Park H.-J."/>
            <person name="Ramirez L."/>
            <person name="Alfaro M."/>
            <person name="Sun H."/>
            <person name="Tritt A."/>
            <person name="Yoshinaga Y."/>
            <person name="Zwiers L.-H."/>
            <person name="Turgeon B."/>
            <person name="Goodwin S."/>
            <person name="Spatafora J."/>
            <person name="Crous P."/>
            <person name="Grigoriev I."/>
        </authorList>
    </citation>
    <scope>NUCLEOTIDE SEQUENCE</scope>
    <source>
        <strain evidence="3">CBS 122368</strain>
    </source>
</reference>
<dbReference type="Proteomes" id="UP000800094">
    <property type="component" value="Unassembled WGS sequence"/>
</dbReference>
<dbReference type="InterPro" id="IPR039602">
    <property type="entry name" value="Rxt2"/>
</dbReference>
<dbReference type="GO" id="GO:0005829">
    <property type="term" value="C:cytosol"/>
    <property type="evidence" value="ECO:0007669"/>
    <property type="project" value="TreeGrafter"/>
</dbReference>
<evidence type="ECO:0000256" key="1">
    <source>
        <dbReference type="SAM" id="MobiDB-lite"/>
    </source>
</evidence>
<evidence type="ECO:0000259" key="2">
    <source>
        <dbReference type="Pfam" id="PF08595"/>
    </source>
</evidence>
<dbReference type="EMBL" id="ML987189">
    <property type="protein sequence ID" value="KAF2255848.1"/>
    <property type="molecule type" value="Genomic_DNA"/>
</dbReference>
<dbReference type="OrthoDB" id="441210at2759"/>
<name>A0A6A6J026_9PLEO</name>
<accession>A0A6A6J026</accession>
<dbReference type="PANTHER" id="PTHR28232:SF1">
    <property type="entry name" value="TRANSCRIPTIONAL REGULATORY PROTEIN RXT2"/>
    <property type="match status" value="1"/>
</dbReference>
<evidence type="ECO:0000313" key="4">
    <source>
        <dbReference type="Proteomes" id="UP000800094"/>
    </source>
</evidence>
<dbReference type="PANTHER" id="PTHR28232">
    <property type="entry name" value="TRANSCRIPTIONAL REGULATORY PROTEIN RXT2"/>
    <property type="match status" value="1"/>
</dbReference>
<dbReference type="Pfam" id="PF08595">
    <property type="entry name" value="RXT2_N"/>
    <property type="match status" value="1"/>
</dbReference>
<protein>
    <recommendedName>
        <fullName evidence="2">Transcriptional regulatory protein RXT2 N-terminal domain-containing protein</fullName>
    </recommendedName>
</protein>